<protein>
    <submittedName>
        <fullName evidence="1">Uncharacterized protein</fullName>
    </submittedName>
</protein>
<dbReference type="EMBL" id="FO203503">
    <property type="protein sequence ID" value="CCK81118.1"/>
    <property type="molecule type" value="Genomic_DNA"/>
</dbReference>
<reference evidence="1 2" key="1">
    <citation type="journal article" date="2013" name="Environ. Microbiol.">
        <title>Complete genome, catabolic sub-proteomes and key-metabolites of Desulfobacula toluolica Tol2, a marine, aromatic compound-degrading, sulfate-reducing bacterium.</title>
        <authorList>
            <person name="Wohlbrand L."/>
            <person name="Jacob J.H."/>
            <person name="Kube M."/>
            <person name="Mussmann M."/>
            <person name="Jarling R."/>
            <person name="Beck A."/>
            <person name="Amann R."/>
            <person name="Wilkes H."/>
            <person name="Reinhardt R."/>
            <person name="Rabus R."/>
        </authorList>
    </citation>
    <scope>NUCLEOTIDE SEQUENCE [LARGE SCALE GENOMIC DNA]</scope>
    <source>
        <strain evidence="2">DSM 7467 / Tol2</strain>
    </source>
</reference>
<dbReference type="AlphaFoldDB" id="K0NM65"/>
<accession>K0NM65</accession>
<keyword evidence="2" id="KW-1185">Reference proteome</keyword>
<proteinExistence type="predicted"/>
<evidence type="ECO:0000313" key="2">
    <source>
        <dbReference type="Proteomes" id="UP000007347"/>
    </source>
</evidence>
<evidence type="ECO:0000313" key="1">
    <source>
        <dbReference type="EMBL" id="CCK81118.1"/>
    </source>
</evidence>
<organism evidence="1 2">
    <name type="scientific">Desulfobacula toluolica (strain DSM 7467 / Tol2)</name>
    <dbReference type="NCBI Taxonomy" id="651182"/>
    <lineage>
        <taxon>Bacteria</taxon>
        <taxon>Pseudomonadati</taxon>
        <taxon>Thermodesulfobacteriota</taxon>
        <taxon>Desulfobacteria</taxon>
        <taxon>Desulfobacterales</taxon>
        <taxon>Desulfobacteraceae</taxon>
        <taxon>Desulfobacula</taxon>
    </lineage>
</organism>
<dbReference type="KEGG" id="dto:TOL2_C29590"/>
<name>K0NM65_DESTT</name>
<gene>
    <name evidence="1" type="ordered locus">TOL2_C29590</name>
</gene>
<sequence length="174" mass="20534">MNWTTPEQITAWFQSLFFWICRSDLLKITVRFFINSVSILVLLDMPFRPYGFGRYTSRPRLFQSLFFWICRSDRTQQPLRVAAFRVSILVLLDMPFRPHESRKSGPHRHVSILVLLDMPFRPEPTITVDKGDLGFNPCSSGYAVQTTFRQYSYPDSWLVSILVLLDMPFRQQLF</sequence>
<dbReference type="Proteomes" id="UP000007347">
    <property type="component" value="Chromosome"/>
</dbReference>
<dbReference type="HOGENOM" id="CLU_1537638_0_0_7"/>